<organism evidence="1">
    <name type="scientific">bioreactor metagenome</name>
    <dbReference type="NCBI Taxonomy" id="1076179"/>
    <lineage>
        <taxon>unclassified sequences</taxon>
        <taxon>metagenomes</taxon>
        <taxon>ecological metagenomes</taxon>
    </lineage>
</organism>
<accession>A0A644Z0A3</accession>
<gene>
    <name evidence="1" type="ORF">SDC9_80550</name>
</gene>
<dbReference type="AlphaFoldDB" id="A0A644Z0A3"/>
<reference evidence="1" key="1">
    <citation type="submission" date="2019-08" db="EMBL/GenBank/DDBJ databases">
        <authorList>
            <person name="Kucharzyk K."/>
            <person name="Murdoch R.W."/>
            <person name="Higgins S."/>
            <person name="Loffler F."/>
        </authorList>
    </citation>
    <scope>NUCLEOTIDE SEQUENCE</scope>
</reference>
<name>A0A644Z0A3_9ZZZZ</name>
<evidence type="ECO:0000313" key="1">
    <source>
        <dbReference type="EMBL" id="MPM33969.1"/>
    </source>
</evidence>
<sequence length="192" mass="21837">MRRQKHRPAHRLRVARRMQQSNAAAIAVPQKPYWIIQAQRVSQRGQHLVGLLVHEVRLPVLITCARRGPAITGPRIDQPAQPRGIAHLLRKILPHVDGAQPLVQKDHRALRRFCLQPAMRRKPLVFHLHIALAPVQVHGMAATDWRLIECSGGQHRMLPCAHAVRSRRRKRWILPVAVLGSSSTNSIKRGYL</sequence>
<proteinExistence type="predicted"/>
<comment type="caution">
    <text evidence="1">The sequence shown here is derived from an EMBL/GenBank/DDBJ whole genome shotgun (WGS) entry which is preliminary data.</text>
</comment>
<protein>
    <submittedName>
        <fullName evidence="1">Uncharacterized protein</fullName>
    </submittedName>
</protein>
<dbReference type="EMBL" id="VSSQ01006824">
    <property type="protein sequence ID" value="MPM33969.1"/>
    <property type="molecule type" value="Genomic_DNA"/>
</dbReference>